<dbReference type="EMBL" id="MHUV01000001">
    <property type="protein sequence ID" value="OHA83200.1"/>
    <property type="molecule type" value="Genomic_DNA"/>
</dbReference>
<sequence>MTVQPITDEQREKYKQYIEDAANKALLEAELGKDGLQKLVENGDEFQTCVTTCIKEFLVSNQCTNEKVCFSYSYPKEYKGPRPIIDQIKIIAENFDLDPSNALEFAKNLPQLPNDTEEWVGWFAVPSVDAIAEKHFPKVLDPADKYCHAVQFVHRKIAATRSFYHYRGNHLTPKRLRVSARTAQAFDLIAKKQPGDIHIVAAQLGMRYRGRSIHHACEAFVPNEFGLGSLAVGSIALVHPERLVRWEQLDMVCIGDEFAPSGDGDFSYALSFIFYDGGVRLLTRYHHDVSKFAGFISAFVL</sequence>
<reference evidence="1 2" key="1">
    <citation type="journal article" date="2016" name="Nat. Commun.">
        <title>Thousands of microbial genomes shed light on interconnected biogeochemical processes in an aquifer system.</title>
        <authorList>
            <person name="Anantharaman K."/>
            <person name="Brown C.T."/>
            <person name="Hug L.A."/>
            <person name="Sharon I."/>
            <person name="Castelle C.J."/>
            <person name="Probst A.J."/>
            <person name="Thomas B.C."/>
            <person name="Singh A."/>
            <person name="Wilkins M.J."/>
            <person name="Karaoz U."/>
            <person name="Brodie E.L."/>
            <person name="Williams K.H."/>
            <person name="Hubbard S.S."/>
            <person name="Banfield J.F."/>
        </authorList>
    </citation>
    <scope>NUCLEOTIDE SEQUENCE [LARGE SCALE GENOMIC DNA]</scope>
</reference>
<gene>
    <name evidence="1" type="ORF">A3B07_00320</name>
</gene>
<accession>A0A1G2SDX1</accession>
<evidence type="ECO:0000313" key="2">
    <source>
        <dbReference type="Proteomes" id="UP000178817"/>
    </source>
</evidence>
<dbReference type="AlphaFoldDB" id="A0A1G2SDX1"/>
<evidence type="ECO:0000313" key="1">
    <source>
        <dbReference type="EMBL" id="OHA83200.1"/>
    </source>
</evidence>
<name>A0A1G2SDX1_9BACT</name>
<organism evidence="1 2">
    <name type="scientific">Candidatus Yonathbacteria bacterium RIFCSPLOWO2_01_FULL_43_27</name>
    <dbReference type="NCBI Taxonomy" id="1802726"/>
    <lineage>
        <taxon>Bacteria</taxon>
        <taxon>Candidatus Yonathiibacteriota</taxon>
    </lineage>
</organism>
<dbReference type="STRING" id="1802726.A3B07_00320"/>
<protein>
    <submittedName>
        <fullName evidence="1">Uncharacterized protein</fullName>
    </submittedName>
</protein>
<dbReference type="Proteomes" id="UP000178817">
    <property type="component" value="Unassembled WGS sequence"/>
</dbReference>
<comment type="caution">
    <text evidence="1">The sequence shown here is derived from an EMBL/GenBank/DDBJ whole genome shotgun (WGS) entry which is preliminary data.</text>
</comment>
<proteinExistence type="predicted"/>